<dbReference type="AlphaFoldDB" id="A0AAV9DVJ5"/>
<keyword evidence="2" id="KW-1185">Reference proteome</keyword>
<proteinExistence type="predicted"/>
<reference evidence="1" key="2">
    <citation type="submission" date="2023-06" db="EMBL/GenBank/DDBJ databases">
        <authorList>
            <person name="Ma L."/>
            <person name="Liu K.-W."/>
            <person name="Li Z."/>
            <person name="Hsiao Y.-Y."/>
            <person name="Qi Y."/>
            <person name="Fu T."/>
            <person name="Tang G."/>
            <person name="Zhang D."/>
            <person name="Sun W.-H."/>
            <person name="Liu D.-K."/>
            <person name="Li Y."/>
            <person name="Chen G.-Z."/>
            <person name="Liu X.-D."/>
            <person name="Liao X.-Y."/>
            <person name="Jiang Y.-T."/>
            <person name="Yu X."/>
            <person name="Hao Y."/>
            <person name="Huang J."/>
            <person name="Zhao X.-W."/>
            <person name="Ke S."/>
            <person name="Chen Y.-Y."/>
            <person name="Wu W.-L."/>
            <person name="Hsu J.-L."/>
            <person name="Lin Y.-F."/>
            <person name="Huang M.-D."/>
            <person name="Li C.-Y."/>
            <person name="Huang L."/>
            <person name="Wang Z.-W."/>
            <person name="Zhao X."/>
            <person name="Zhong W.-Y."/>
            <person name="Peng D.-H."/>
            <person name="Ahmad S."/>
            <person name="Lan S."/>
            <person name="Zhang J.-S."/>
            <person name="Tsai W.-C."/>
            <person name="Van De Peer Y."/>
            <person name="Liu Z.-J."/>
        </authorList>
    </citation>
    <scope>NUCLEOTIDE SEQUENCE</scope>
    <source>
        <strain evidence="1">CP</strain>
        <tissue evidence="1">Leaves</tissue>
    </source>
</reference>
<sequence length="58" mass="6610">MTMFVNKIYRATRRMEISLPLSLYHLGSQGFCTPPTFDGDFQAHLQNPNAGHDEPIFP</sequence>
<protein>
    <submittedName>
        <fullName evidence="1">Uncharacterized protein</fullName>
    </submittedName>
</protein>
<gene>
    <name evidence="1" type="ORF">QJS10_CPB11g01029</name>
</gene>
<accession>A0AAV9DVJ5</accession>
<dbReference type="EMBL" id="JAUJYO010000011">
    <property type="protein sequence ID" value="KAK1304650.1"/>
    <property type="molecule type" value="Genomic_DNA"/>
</dbReference>
<name>A0AAV9DVJ5_ACOCL</name>
<reference evidence="1" key="1">
    <citation type="journal article" date="2023" name="Nat. Commun.">
        <title>Diploid and tetraploid genomes of Acorus and the evolution of monocots.</title>
        <authorList>
            <person name="Ma L."/>
            <person name="Liu K.W."/>
            <person name="Li Z."/>
            <person name="Hsiao Y.Y."/>
            <person name="Qi Y."/>
            <person name="Fu T."/>
            <person name="Tang G.D."/>
            <person name="Zhang D."/>
            <person name="Sun W.H."/>
            <person name="Liu D.K."/>
            <person name="Li Y."/>
            <person name="Chen G.Z."/>
            <person name="Liu X.D."/>
            <person name="Liao X.Y."/>
            <person name="Jiang Y.T."/>
            <person name="Yu X."/>
            <person name="Hao Y."/>
            <person name="Huang J."/>
            <person name="Zhao X.W."/>
            <person name="Ke S."/>
            <person name="Chen Y.Y."/>
            <person name="Wu W.L."/>
            <person name="Hsu J.L."/>
            <person name="Lin Y.F."/>
            <person name="Huang M.D."/>
            <person name="Li C.Y."/>
            <person name="Huang L."/>
            <person name="Wang Z.W."/>
            <person name="Zhao X."/>
            <person name="Zhong W.Y."/>
            <person name="Peng D.H."/>
            <person name="Ahmad S."/>
            <person name="Lan S."/>
            <person name="Zhang J.S."/>
            <person name="Tsai W.C."/>
            <person name="Van de Peer Y."/>
            <person name="Liu Z.J."/>
        </authorList>
    </citation>
    <scope>NUCLEOTIDE SEQUENCE</scope>
    <source>
        <strain evidence="1">CP</strain>
    </source>
</reference>
<evidence type="ECO:0000313" key="2">
    <source>
        <dbReference type="Proteomes" id="UP001180020"/>
    </source>
</evidence>
<comment type="caution">
    <text evidence="1">The sequence shown here is derived from an EMBL/GenBank/DDBJ whole genome shotgun (WGS) entry which is preliminary data.</text>
</comment>
<dbReference type="Proteomes" id="UP001180020">
    <property type="component" value="Unassembled WGS sequence"/>
</dbReference>
<evidence type="ECO:0000313" key="1">
    <source>
        <dbReference type="EMBL" id="KAK1304650.1"/>
    </source>
</evidence>
<organism evidence="1 2">
    <name type="scientific">Acorus calamus</name>
    <name type="common">Sweet flag</name>
    <dbReference type="NCBI Taxonomy" id="4465"/>
    <lineage>
        <taxon>Eukaryota</taxon>
        <taxon>Viridiplantae</taxon>
        <taxon>Streptophyta</taxon>
        <taxon>Embryophyta</taxon>
        <taxon>Tracheophyta</taxon>
        <taxon>Spermatophyta</taxon>
        <taxon>Magnoliopsida</taxon>
        <taxon>Liliopsida</taxon>
        <taxon>Acoraceae</taxon>
        <taxon>Acorus</taxon>
    </lineage>
</organism>